<evidence type="ECO:0000256" key="1">
    <source>
        <dbReference type="ARBA" id="ARBA00004196"/>
    </source>
</evidence>
<gene>
    <name evidence="4" type="ORF">NG653_09195</name>
</gene>
<evidence type="ECO:0000256" key="3">
    <source>
        <dbReference type="SAM" id="SignalP"/>
    </source>
</evidence>
<dbReference type="PANTHER" id="PTHR32347:SF23">
    <property type="entry name" value="BLL5650 PROTEIN"/>
    <property type="match status" value="1"/>
</dbReference>
<comment type="caution">
    <text evidence="4">The sequence shown here is derived from an EMBL/GenBank/DDBJ whole genome shotgun (WGS) entry which is preliminary data.</text>
</comment>
<proteinExistence type="predicted"/>
<dbReference type="InterPro" id="IPR050465">
    <property type="entry name" value="UPF0194_transport"/>
</dbReference>
<keyword evidence="2" id="KW-0175">Coiled coil</keyword>
<evidence type="ECO:0000313" key="4">
    <source>
        <dbReference type="EMBL" id="MCO5725028.1"/>
    </source>
</evidence>
<keyword evidence="3" id="KW-0732">Signal</keyword>
<name>A0ABT1AYB8_9FLAO</name>
<dbReference type="PROSITE" id="PS51257">
    <property type="entry name" value="PROKAR_LIPOPROTEIN"/>
    <property type="match status" value="1"/>
</dbReference>
<feature type="signal peptide" evidence="3">
    <location>
        <begin position="1"/>
        <end position="23"/>
    </location>
</feature>
<feature type="chain" id="PRO_5046584892" evidence="3">
    <location>
        <begin position="24"/>
        <end position="303"/>
    </location>
</feature>
<dbReference type="Proteomes" id="UP001206312">
    <property type="component" value="Unassembled WGS sequence"/>
</dbReference>
<dbReference type="PANTHER" id="PTHR32347">
    <property type="entry name" value="EFFLUX SYSTEM COMPONENT YKNX-RELATED"/>
    <property type="match status" value="1"/>
</dbReference>
<dbReference type="EMBL" id="JAMXIB010000006">
    <property type="protein sequence ID" value="MCO5725028.1"/>
    <property type="molecule type" value="Genomic_DNA"/>
</dbReference>
<organism evidence="4 5">
    <name type="scientific">Robiginitalea marina</name>
    <dbReference type="NCBI Taxonomy" id="2954105"/>
    <lineage>
        <taxon>Bacteria</taxon>
        <taxon>Pseudomonadati</taxon>
        <taxon>Bacteroidota</taxon>
        <taxon>Flavobacteriia</taxon>
        <taxon>Flavobacteriales</taxon>
        <taxon>Flavobacteriaceae</taxon>
        <taxon>Robiginitalea</taxon>
    </lineage>
</organism>
<evidence type="ECO:0000256" key="2">
    <source>
        <dbReference type="ARBA" id="ARBA00023054"/>
    </source>
</evidence>
<reference evidence="4 5" key="1">
    <citation type="submission" date="2022-06" db="EMBL/GenBank/DDBJ databases">
        <authorList>
            <person name="Xuan X."/>
        </authorList>
    </citation>
    <scope>NUCLEOTIDE SEQUENCE [LARGE SCALE GENOMIC DNA]</scope>
    <source>
        <strain evidence="4 5">2V75</strain>
    </source>
</reference>
<protein>
    <submittedName>
        <fullName evidence="4">HlyD family efflux transporter periplasmic adaptor subunit</fullName>
    </submittedName>
</protein>
<sequence length="303" mass="33291">MKNTGIVLLLFSLAASLSCSSNADRADGYGNFEATEITVSAEAHGKILFFNAEEGQVLGANDVVGVIDTLQLSLRRDQLEAIKNTVSSKSRNVLSQREVLLEKLKVAQNDQQRITNLIRENAATGKQLDDINGQLEVLKQQIRSVETQNAPIINEVKGIEAQIRQLDDQIDKSVIRNPIAGTVLAKFTEPHEITAFGKPLYKIADLSTMELRIYISETQLASIAVGQQVSVKIDDGEGQKSFPGLISWISDTAEFTPKIIQTRDERVNLVYAVKVRVVNDGSLKIGMPGEMWIRDARAGTNSK</sequence>
<accession>A0ABT1AYB8</accession>
<dbReference type="Gene3D" id="2.40.30.170">
    <property type="match status" value="1"/>
</dbReference>
<evidence type="ECO:0000313" key="5">
    <source>
        <dbReference type="Proteomes" id="UP001206312"/>
    </source>
</evidence>
<keyword evidence="5" id="KW-1185">Reference proteome</keyword>
<dbReference type="RefSeq" id="WP_252741404.1">
    <property type="nucleotide sequence ID" value="NZ_JAMXIB010000006.1"/>
</dbReference>
<comment type="subcellular location">
    <subcellularLocation>
        <location evidence="1">Cell envelope</location>
    </subcellularLocation>
</comment>